<dbReference type="KEGG" id="lrs:PX52LOC_03634"/>
<dbReference type="AlphaFoldDB" id="A0A5C1AFZ8"/>
<dbReference type="InterPro" id="IPR000182">
    <property type="entry name" value="GNAT_dom"/>
</dbReference>
<dbReference type="GO" id="GO:0016747">
    <property type="term" value="F:acyltransferase activity, transferring groups other than amino-acyl groups"/>
    <property type="evidence" value="ECO:0007669"/>
    <property type="project" value="InterPro"/>
</dbReference>
<dbReference type="CDD" id="cd04301">
    <property type="entry name" value="NAT_SF"/>
    <property type="match status" value="1"/>
</dbReference>
<protein>
    <submittedName>
        <fullName evidence="2">N-acetyltransferase</fullName>
    </submittedName>
</protein>
<gene>
    <name evidence="2" type="ORF">PX52LOC_03634</name>
</gene>
<keyword evidence="3" id="KW-1185">Reference proteome</keyword>
<accession>A0A5C1AFZ8</accession>
<keyword evidence="2" id="KW-0808">Transferase</keyword>
<dbReference type="Gene3D" id="3.40.630.30">
    <property type="match status" value="1"/>
</dbReference>
<reference evidence="3" key="1">
    <citation type="submission" date="2019-08" db="EMBL/GenBank/DDBJ databases">
        <title>Limnoglobus roseus gen. nov., sp. nov., a novel freshwater planctomycete with a giant genome from the family Gemmataceae.</title>
        <authorList>
            <person name="Kulichevskaya I.S."/>
            <person name="Naumoff D.G."/>
            <person name="Miroshnikov K."/>
            <person name="Ivanova A."/>
            <person name="Philippov D.A."/>
            <person name="Hakobyan A."/>
            <person name="Rijpstra I.C."/>
            <person name="Sinninghe Damste J.S."/>
            <person name="Liesack W."/>
            <person name="Dedysh S.N."/>
        </authorList>
    </citation>
    <scope>NUCLEOTIDE SEQUENCE [LARGE SCALE GENOMIC DNA]</scope>
    <source>
        <strain evidence="3">PX52</strain>
    </source>
</reference>
<dbReference type="InterPro" id="IPR016181">
    <property type="entry name" value="Acyl_CoA_acyltransferase"/>
</dbReference>
<evidence type="ECO:0000313" key="3">
    <source>
        <dbReference type="Proteomes" id="UP000324974"/>
    </source>
</evidence>
<dbReference type="Pfam" id="PF00583">
    <property type="entry name" value="Acetyltransf_1"/>
    <property type="match status" value="1"/>
</dbReference>
<dbReference type="Proteomes" id="UP000324974">
    <property type="component" value="Chromosome"/>
</dbReference>
<name>A0A5C1AFZ8_9BACT</name>
<dbReference type="OrthoDB" id="9787920at2"/>
<proteinExistence type="predicted"/>
<sequence>MPTVEPLAVLTPADQEAIIAPLGAFSRQRGFAWAPVSLALVLKDEHSVVGGLTGGTQFGRLRINILSVAEHLRGGGWGRRLVEEAEKLAVRVGCHSAWVDTFRFQSPGFYRRLGYAVFGELPDYPTGQTRYFLSKRLVAAPGKMP</sequence>
<evidence type="ECO:0000313" key="2">
    <source>
        <dbReference type="EMBL" id="QEL16672.1"/>
    </source>
</evidence>
<evidence type="ECO:0000259" key="1">
    <source>
        <dbReference type="PROSITE" id="PS51186"/>
    </source>
</evidence>
<dbReference type="PROSITE" id="PS51186">
    <property type="entry name" value="GNAT"/>
    <property type="match status" value="1"/>
</dbReference>
<organism evidence="2 3">
    <name type="scientific">Limnoglobus roseus</name>
    <dbReference type="NCBI Taxonomy" id="2598579"/>
    <lineage>
        <taxon>Bacteria</taxon>
        <taxon>Pseudomonadati</taxon>
        <taxon>Planctomycetota</taxon>
        <taxon>Planctomycetia</taxon>
        <taxon>Gemmatales</taxon>
        <taxon>Gemmataceae</taxon>
        <taxon>Limnoglobus</taxon>
    </lineage>
</organism>
<dbReference type="RefSeq" id="WP_149111366.1">
    <property type="nucleotide sequence ID" value="NZ_CP042425.1"/>
</dbReference>
<dbReference type="SUPFAM" id="SSF55729">
    <property type="entry name" value="Acyl-CoA N-acyltransferases (Nat)"/>
    <property type="match status" value="1"/>
</dbReference>
<dbReference type="EMBL" id="CP042425">
    <property type="protein sequence ID" value="QEL16672.1"/>
    <property type="molecule type" value="Genomic_DNA"/>
</dbReference>
<feature type="domain" description="N-acetyltransferase" evidence="1">
    <location>
        <begin position="1"/>
        <end position="138"/>
    </location>
</feature>